<evidence type="ECO:0000313" key="2">
    <source>
        <dbReference type="EMBL" id="KAL1637337.1"/>
    </source>
</evidence>
<reference evidence="2 3" key="1">
    <citation type="journal article" date="2023" name="Plant Dis.">
        <title>First Report of Diplodia intermedia Causing Canker and Dieback Diseases on Apple Trees in Canada.</title>
        <authorList>
            <person name="Ellouze W."/>
            <person name="Ilyukhin E."/>
            <person name="Sulman M."/>
            <person name="Ali S."/>
        </authorList>
    </citation>
    <scope>NUCLEOTIDE SEQUENCE [LARGE SCALE GENOMIC DNA]</scope>
    <source>
        <strain evidence="2 3">M45-28</strain>
    </source>
</reference>
<gene>
    <name evidence="2" type="ORF">SLS58_009346</name>
</gene>
<protein>
    <submittedName>
        <fullName evidence="2">Uncharacterized protein</fullName>
    </submittedName>
</protein>
<sequence>MTSSNTVDDRGGRFSTADRSATSSNRQQHIASLGRPASAPRPRSCATTRRPKSGQLLVREEALQLQDVIRDPLQARIAGAAAPTTTAAAAAALDARLRGLEISTSLPMPLEMVEENPEATATASMDQEEAAQAAGAIG</sequence>
<accession>A0ABR3TCW3</accession>
<feature type="region of interest" description="Disordered" evidence="1">
    <location>
        <begin position="115"/>
        <end position="138"/>
    </location>
</feature>
<proteinExistence type="predicted"/>
<organism evidence="2 3">
    <name type="scientific">Diplodia intermedia</name>
    <dbReference type="NCBI Taxonomy" id="856260"/>
    <lineage>
        <taxon>Eukaryota</taxon>
        <taxon>Fungi</taxon>
        <taxon>Dikarya</taxon>
        <taxon>Ascomycota</taxon>
        <taxon>Pezizomycotina</taxon>
        <taxon>Dothideomycetes</taxon>
        <taxon>Dothideomycetes incertae sedis</taxon>
        <taxon>Botryosphaeriales</taxon>
        <taxon>Botryosphaeriaceae</taxon>
        <taxon>Diplodia</taxon>
    </lineage>
</organism>
<comment type="caution">
    <text evidence="2">The sequence shown here is derived from an EMBL/GenBank/DDBJ whole genome shotgun (WGS) entry which is preliminary data.</text>
</comment>
<evidence type="ECO:0000313" key="3">
    <source>
        <dbReference type="Proteomes" id="UP001521184"/>
    </source>
</evidence>
<feature type="region of interest" description="Disordered" evidence="1">
    <location>
        <begin position="1"/>
        <end position="53"/>
    </location>
</feature>
<name>A0ABR3TCW3_9PEZI</name>
<dbReference type="Proteomes" id="UP001521184">
    <property type="component" value="Unassembled WGS sequence"/>
</dbReference>
<dbReference type="EMBL" id="JAKEKT020000090">
    <property type="protein sequence ID" value="KAL1637337.1"/>
    <property type="molecule type" value="Genomic_DNA"/>
</dbReference>
<keyword evidence="3" id="KW-1185">Reference proteome</keyword>
<evidence type="ECO:0000256" key="1">
    <source>
        <dbReference type="SAM" id="MobiDB-lite"/>
    </source>
</evidence>
<feature type="compositionally biased region" description="Polar residues" evidence="1">
    <location>
        <begin position="17"/>
        <end position="30"/>
    </location>
</feature>